<dbReference type="EMBL" id="JBHTLM010000002">
    <property type="protein sequence ID" value="MFD1175459.1"/>
    <property type="molecule type" value="Genomic_DNA"/>
</dbReference>
<dbReference type="Proteomes" id="UP001597262">
    <property type="component" value="Unassembled WGS sequence"/>
</dbReference>
<organism evidence="1 2">
    <name type="scientific">Paenibacillus puldeungensis</name>
    <dbReference type="NCBI Taxonomy" id="696536"/>
    <lineage>
        <taxon>Bacteria</taxon>
        <taxon>Bacillati</taxon>
        <taxon>Bacillota</taxon>
        <taxon>Bacilli</taxon>
        <taxon>Bacillales</taxon>
        <taxon>Paenibacillaceae</taxon>
        <taxon>Paenibacillus</taxon>
    </lineage>
</organism>
<comment type="caution">
    <text evidence="1">The sequence shown here is derived from an EMBL/GenBank/DDBJ whole genome shotgun (WGS) entry which is preliminary data.</text>
</comment>
<gene>
    <name evidence="1" type="ORF">ACFQ3W_03980</name>
</gene>
<accession>A0ABW3RSK4</accession>
<evidence type="ECO:0000313" key="1">
    <source>
        <dbReference type="EMBL" id="MFD1175459.1"/>
    </source>
</evidence>
<protein>
    <submittedName>
        <fullName evidence="1">Uncharacterized protein</fullName>
    </submittedName>
</protein>
<name>A0ABW3RSK4_9BACL</name>
<keyword evidence="2" id="KW-1185">Reference proteome</keyword>
<proteinExistence type="predicted"/>
<reference evidence="2" key="1">
    <citation type="journal article" date="2019" name="Int. J. Syst. Evol. Microbiol.">
        <title>The Global Catalogue of Microorganisms (GCM) 10K type strain sequencing project: providing services to taxonomists for standard genome sequencing and annotation.</title>
        <authorList>
            <consortium name="The Broad Institute Genomics Platform"/>
            <consortium name="The Broad Institute Genome Sequencing Center for Infectious Disease"/>
            <person name="Wu L."/>
            <person name="Ma J."/>
        </authorList>
    </citation>
    <scope>NUCLEOTIDE SEQUENCE [LARGE SCALE GENOMIC DNA]</scope>
    <source>
        <strain evidence="2">CCUG 59189</strain>
    </source>
</reference>
<evidence type="ECO:0000313" key="2">
    <source>
        <dbReference type="Proteomes" id="UP001597262"/>
    </source>
</evidence>
<sequence length="96" mass="11027">MAIDFSRLSDLQMRLKRLEDDFGSTVQKVTSDVQRITSSVGRSYSEPNVQRQIHQVQTTCSRVSQCGKQVAEELERRARSLKYAGEQYRKVEAMLS</sequence>